<protein>
    <submittedName>
        <fullName evidence="7">Carbohydrate kinase</fullName>
    </submittedName>
</protein>
<dbReference type="PROSITE" id="PS00445">
    <property type="entry name" value="FGGY_KINASES_2"/>
    <property type="match status" value="1"/>
</dbReference>
<dbReference type="PIRSF" id="PIRSF000538">
    <property type="entry name" value="GlpK"/>
    <property type="match status" value="1"/>
</dbReference>
<dbReference type="SUPFAM" id="SSF53067">
    <property type="entry name" value="Actin-like ATPase domain"/>
    <property type="match status" value="2"/>
</dbReference>
<dbReference type="InterPro" id="IPR000577">
    <property type="entry name" value="Carb_kinase_FGGY"/>
</dbReference>
<name>A0AAW6CVU1_9FIRM</name>
<sequence length="490" mass="54905">MEYYVCIDFGGTNTKVILYTAQGRLYKNCSFKTDAINLGSGRREIDLIDLKNKIMDALSSLVASIDEAGKITGIICIGHGKGLYVLDDNREIFTNGILSIDERGIDIAAALEQDSKSIWSISYQHIMPSQAPVLLKWLKDNDRSVYDRIGYVLSAKDFIRFLLTGEIQQEIGDASGNNLINLNKKRYDQKLLEYFDILEMESCLPPLVSFKDICGEITSQVSRITGIPEGTPVIGGFFDIDACTLGAGVIDERYLNVVAGTWNINVLVSNTPSINHPGIMNSIYLDNKYLIEASSPTSAGNLDTFLQIIENKKIDYERINVMVSDAKSKSNVLFYPFLYGTQKVSKGSGAFIGLKKGNTLGQMYRSVYEGVAFAHKYHIEELRKVCKDLPQKLRISGGIVNSEVWLQIFADVLQMEIEVIDEIELGCLGGVIALNAVFDKDQIEPEYIEKFIKVKKTIMPSTNQQYYQNKYKVYLKGIELLEPLWALCDQ</sequence>
<keyword evidence="3 4" id="KW-0418">Kinase</keyword>
<accession>A0AAW6CVU1</accession>
<feature type="domain" description="Carbohydrate kinase FGGY N-terminal" evidence="5">
    <location>
        <begin position="3"/>
        <end position="246"/>
    </location>
</feature>
<gene>
    <name evidence="7" type="ORF">PND82_07280</name>
</gene>
<evidence type="ECO:0000313" key="8">
    <source>
        <dbReference type="Proteomes" id="UP001212981"/>
    </source>
</evidence>
<dbReference type="Proteomes" id="UP001212981">
    <property type="component" value="Unassembled WGS sequence"/>
</dbReference>
<dbReference type="EMBL" id="JAQLXO010000011">
    <property type="protein sequence ID" value="MDB7982614.1"/>
    <property type="molecule type" value="Genomic_DNA"/>
</dbReference>
<evidence type="ECO:0000259" key="6">
    <source>
        <dbReference type="Pfam" id="PF02782"/>
    </source>
</evidence>
<dbReference type="CDD" id="cd07802">
    <property type="entry name" value="ASKHA_NBD_FGGY_EcLyxK-like"/>
    <property type="match status" value="1"/>
</dbReference>
<dbReference type="PANTHER" id="PTHR43095:SF3">
    <property type="entry name" value="L-XYLULOSE_3-KETO-L-GULONATE KINASE"/>
    <property type="match status" value="1"/>
</dbReference>
<comment type="similarity">
    <text evidence="1 4">Belongs to the FGGY kinase family.</text>
</comment>
<dbReference type="RefSeq" id="WP_272002541.1">
    <property type="nucleotide sequence ID" value="NZ_JAQLXO010000011.1"/>
</dbReference>
<evidence type="ECO:0000256" key="4">
    <source>
        <dbReference type="RuleBase" id="RU003733"/>
    </source>
</evidence>
<dbReference type="Gene3D" id="3.30.420.40">
    <property type="match status" value="2"/>
</dbReference>
<dbReference type="Pfam" id="PF02782">
    <property type="entry name" value="FGGY_C"/>
    <property type="match status" value="1"/>
</dbReference>
<organism evidence="7 8">
    <name type="scientific">Faecalicoccus pleomorphus</name>
    <dbReference type="NCBI Taxonomy" id="1323"/>
    <lineage>
        <taxon>Bacteria</taxon>
        <taxon>Bacillati</taxon>
        <taxon>Bacillota</taxon>
        <taxon>Erysipelotrichia</taxon>
        <taxon>Erysipelotrichales</taxon>
        <taxon>Erysipelotrichaceae</taxon>
        <taxon>Faecalicoccus</taxon>
    </lineage>
</organism>
<dbReference type="PANTHER" id="PTHR43095">
    <property type="entry name" value="SUGAR KINASE"/>
    <property type="match status" value="1"/>
</dbReference>
<proteinExistence type="inferred from homology"/>
<dbReference type="GO" id="GO:0005975">
    <property type="term" value="P:carbohydrate metabolic process"/>
    <property type="evidence" value="ECO:0007669"/>
    <property type="project" value="InterPro"/>
</dbReference>
<dbReference type="AlphaFoldDB" id="A0AAW6CVU1"/>
<evidence type="ECO:0000313" key="7">
    <source>
        <dbReference type="EMBL" id="MDB7982614.1"/>
    </source>
</evidence>
<evidence type="ECO:0000256" key="2">
    <source>
        <dbReference type="ARBA" id="ARBA00022679"/>
    </source>
</evidence>
<dbReference type="InterPro" id="IPR050406">
    <property type="entry name" value="FGGY_Carb_Kinase"/>
</dbReference>
<evidence type="ECO:0000256" key="3">
    <source>
        <dbReference type="ARBA" id="ARBA00022777"/>
    </source>
</evidence>
<evidence type="ECO:0000256" key="1">
    <source>
        <dbReference type="ARBA" id="ARBA00009156"/>
    </source>
</evidence>
<keyword evidence="2 4" id="KW-0808">Transferase</keyword>
<dbReference type="InterPro" id="IPR018483">
    <property type="entry name" value="Carb_kinase_FGGY_CS"/>
</dbReference>
<dbReference type="InterPro" id="IPR018484">
    <property type="entry name" value="FGGY_N"/>
</dbReference>
<reference evidence="7" key="1">
    <citation type="submission" date="2023-01" db="EMBL/GenBank/DDBJ databases">
        <title>Human gut microbiome strain richness.</title>
        <authorList>
            <person name="Chen-Liaw A."/>
        </authorList>
    </citation>
    <scope>NUCLEOTIDE SEQUENCE</scope>
    <source>
        <strain evidence="7">D8_m1001271B151109d0_201107</strain>
    </source>
</reference>
<feature type="domain" description="Carbohydrate kinase FGGY C-terminal" evidence="6">
    <location>
        <begin position="255"/>
        <end position="433"/>
    </location>
</feature>
<dbReference type="GO" id="GO:0016773">
    <property type="term" value="F:phosphotransferase activity, alcohol group as acceptor"/>
    <property type="evidence" value="ECO:0007669"/>
    <property type="project" value="InterPro"/>
</dbReference>
<evidence type="ECO:0000259" key="5">
    <source>
        <dbReference type="Pfam" id="PF00370"/>
    </source>
</evidence>
<dbReference type="GO" id="GO:0016301">
    <property type="term" value="F:kinase activity"/>
    <property type="evidence" value="ECO:0007669"/>
    <property type="project" value="UniProtKB-KW"/>
</dbReference>
<comment type="caution">
    <text evidence="7">The sequence shown here is derived from an EMBL/GenBank/DDBJ whole genome shotgun (WGS) entry which is preliminary data.</text>
</comment>
<dbReference type="Pfam" id="PF00370">
    <property type="entry name" value="FGGY_N"/>
    <property type="match status" value="1"/>
</dbReference>
<dbReference type="InterPro" id="IPR018485">
    <property type="entry name" value="FGGY_C"/>
</dbReference>
<dbReference type="InterPro" id="IPR043129">
    <property type="entry name" value="ATPase_NBD"/>
</dbReference>